<feature type="region of interest" description="Disordered" evidence="1">
    <location>
        <begin position="1"/>
        <end position="48"/>
    </location>
</feature>
<dbReference type="EMBL" id="JBHRTN010000014">
    <property type="protein sequence ID" value="MFC3126131.1"/>
    <property type="molecule type" value="Genomic_DNA"/>
</dbReference>
<reference evidence="3" key="1">
    <citation type="journal article" date="2019" name="Int. J. Syst. Evol. Microbiol.">
        <title>The Global Catalogue of Microorganisms (GCM) 10K type strain sequencing project: providing services to taxonomists for standard genome sequencing and annotation.</title>
        <authorList>
            <consortium name="The Broad Institute Genomics Platform"/>
            <consortium name="The Broad Institute Genome Sequencing Center for Infectious Disease"/>
            <person name="Wu L."/>
            <person name="Ma J."/>
        </authorList>
    </citation>
    <scope>NUCLEOTIDE SEQUENCE [LARGE SCALE GENOMIC DNA]</scope>
    <source>
        <strain evidence="3">KCTC 52094</strain>
    </source>
</reference>
<organism evidence="2 3">
    <name type="scientific">Teichococcus globiformis</name>
    <dbReference type="NCBI Taxonomy" id="2307229"/>
    <lineage>
        <taxon>Bacteria</taxon>
        <taxon>Pseudomonadati</taxon>
        <taxon>Pseudomonadota</taxon>
        <taxon>Alphaproteobacteria</taxon>
        <taxon>Acetobacterales</taxon>
        <taxon>Roseomonadaceae</taxon>
        <taxon>Roseomonas</taxon>
    </lineage>
</organism>
<sequence length="98" mass="10845">MIDPAPPAKKPVAPQEAPTRPERQALREEVPSESGEMQTAERQKQVVASSPAFDVRLDGETMRLYSELRDPETDRLLLRLPGGYQPEAEQESGVSTEA</sequence>
<keyword evidence="3" id="KW-1185">Reference proteome</keyword>
<accession>A0ABV7G628</accession>
<comment type="caution">
    <text evidence="2">The sequence shown here is derived from an EMBL/GenBank/DDBJ whole genome shotgun (WGS) entry which is preliminary data.</text>
</comment>
<evidence type="ECO:0000256" key="1">
    <source>
        <dbReference type="SAM" id="MobiDB-lite"/>
    </source>
</evidence>
<protein>
    <submittedName>
        <fullName evidence="2">Uncharacterized protein</fullName>
    </submittedName>
</protein>
<gene>
    <name evidence="2" type="ORF">ACFOD4_13770</name>
</gene>
<dbReference type="Proteomes" id="UP001595593">
    <property type="component" value="Unassembled WGS sequence"/>
</dbReference>
<dbReference type="RefSeq" id="WP_379597277.1">
    <property type="nucleotide sequence ID" value="NZ_JBHRTN010000014.1"/>
</dbReference>
<feature type="compositionally biased region" description="Basic and acidic residues" evidence="1">
    <location>
        <begin position="19"/>
        <end position="30"/>
    </location>
</feature>
<proteinExistence type="predicted"/>
<name>A0ABV7G628_9PROT</name>
<evidence type="ECO:0000313" key="2">
    <source>
        <dbReference type="EMBL" id="MFC3126131.1"/>
    </source>
</evidence>
<evidence type="ECO:0000313" key="3">
    <source>
        <dbReference type="Proteomes" id="UP001595593"/>
    </source>
</evidence>